<dbReference type="PANTHER" id="PTHR47326">
    <property type="entry name" value="TRANSPOSABLE ELEMENT TC3 TRANSPOSASE-LIKE PROTEIN"/>
    <property type="match status" value="1"/>
</dbReference>
<reference evidence="1" key="1">
    <citation type="submission" date="2015-07" db="EMBL/GenBank/DDBJ databases">
        <title>MeaNS - Measles Nucleotide Surveillance Program.</title>
        <authorList>
            <person name="Tran T."/>
            <person name="Druce J."/>
        </authorList>
    </citation>
    <scope>NUCLEOTIDE SEQUENCE</scope>
    <source>
        <strain evidence="1">UCB-OBI-ISO-001</strain>
        <tissue evidence="1">Gonad</tissue>
    </source>
</reference>
<dbReference type="EMBL" id="KQ416314">
    <property type="protein sequence ID" value="KOF97429.1"/>
    <property type="molecule type" value="Genomic_DNA"/>
</dbReference>
<dbReference type="Gene3D" id="3.30.420.10">
    <property type="entry name" value="Ribonuclease H-like superfamily/Ribonuclease H"/>
    <property type="match status" value="1"/>
</dbReference>
<sequence length="84" mass="9721">MQNQSKVTVKCGMTSDRIVGPFIPCNTINTERYLTMLQDEIWPVIGTWENIEDLIFMQDGTPPHFAIIVCEWLNAHFPGRWMGH</sequence>
<protein>
    <recommendedName>
        <fullName evidence="2">Tc1-like transposase DDE domain-containing protein</fullName>
    </recommendedName>
</protein>
<gene>
    <name evidence="1" type="ORF">OCBIM_22029648mg</name>
</gene>
<dbReference type="STRING" id="37653.A0A0L8I7P7"/>
<dbReference type="GO" id="GO:0003676">
    <property type="term" value="F:nucleic acid binding"/>
    <property type="evidence" value="ECO:0007669"/>
    <property type="project" value="InterPro"/>
</dbReference>
<evidence type="ECO:0008006" key="2">
    <source>
        <dbReference type="Google" id="ProtNLM"/>
    </source>
</evidence>
<evidence type="ECO:0000313" key="1">
    <source>
        <dbReference type="EMBL" id="KOF97429.1"/>
    </source>
</evidence>
<dbReference type="AlphaFoldDB" id="A0A0L8I7P7"/>
<name>A0A0L8I7P7_OCTBM</name>
<accession>A0A0L8I7P7</accession>
<dbReference type="InterPro" id="IPR036397">
    <property type="entry name" value="RNaseH_sf"/>
</dbReference>
<organism evidence="1">
    <name type="scientific">Octopus bimaculoides</name>
    <name type="common">California two-spotted octopus</name>
    <dbReference type="NCBI Taxonomy" id="37653"/>
    <lineage>
        <taxon>Eukaryota</taxon>
        <taxon>Metazoa</taxon>
        <taxon>Spiralia</taxon>
        <taxon>Lophotrochozoa</taxon>
        <taxon>Mollusca</taxon>
        <taxon>Cephalopoda</taxon>
        <taxon>Coleoidea</taxon>
        <taxon>Octopodiformes</taxon>
        <taxon>Octopoda</taxon>
        <taxon>Incirrata</taxon>
        <taxon>Octopodidae</taxon>
        <taxon>Octopus</taxon>
    </lineage>
</organism>
<proteinExistence type="predicted"/>
<dbReference type="PANTHER" id="PTHR47326:SF1">
    <property type="entry name" value="HTH PSQ-TYPE DOMAIN-CONTAINING PROTEIN"/>
    <property type="match status" value="1"/>
</dbReference>